<dbReference type="AlphaFoldDB" id="A0A6I3T0Q9"/>
<evidence type="ECO:0000313" key="2">
    <source>
        <dbReference type="EMBL" id="GGB99969.1"/>
    </source>
</evidence>
<evidence type="ECO:0000259" key="1">
    <source>
        <dbReference type="Pfam" id="PF12275"/>
    </source>
</evidence>
<accession>A0A6I3T0Q9</accession>
<sequence>MNQTAVQHDGERGHGLWRNTFRAGMAAAMLGASAAAGAAPPEIFRGICNASAAVALDQARFIVADDEKSILKVYRFDGAPAVGKDGKAQQIDLEKRLGDGEADLEGATLVGDTLWLIASHGAAADGSPAPQRRVLLASRLRQGPAGPGADKVAPVAAAVGQPYRRLLEDTAGTVVQRDYDLLGAAGIAPKAEGGLSIEGLAATPNGWLLIGLRNPVPDGKALLLQLENPDDVVQGKRARFGPPIPLDLGGKGIRSIERRGTDYFIVAGPTGPGKDFGVYRWSGQIATAPTPVNVPDLQGLNPEALFFDHAGTLHILSDDGKDQPGGARCKKLSKAQRQFRHIAMPSGSY</sequence>
<gene>
    <name evidence="2" type="ORF">GCM10011572_22400</name>
    <name evidence="3" type="ORF">GM672_19370</name>
</gene>
<reference evidence="2" key="1">
    <citation type="journal article" date="2014" name="Int. J. Syst. Evol. Microbiol.">
        <title>Complete genome of a new Firmicutes species belonging to the dominant human colonic microbiota ('Ruminococcus bicirculans') reveals two chromosomes and a selective capacity to utilize plant glucans.</title>
        <authorList>
            <consortium name="NISC Comparative Sequencing Program"/>
            <person name="Wegmann U."/>
            <person name="Louis P."/>
            <person name="Goesmann A."/>
            <person name="Henrissat B."/>
            <person name="Duncan S.H."/>
            <person name="Flint H.J."/>
        </authorList>
    </citation>
    <scope>NUCLEOTIDE SEQUENCE</scope>
    <source>
        <strain evidence="2">CGMCC 1.15931</strain>
    </source>
</reference>
<evidence type="ECO:0000313" key="5">
    <source>
        <dbReference type="Proteomes" id="UP000622638"/>
    </source>
</evidence>
<dbReference type="InterPro" id="IPR022060">
    <property type="entry name" value="DUF3616"/>
</dbReference>
<organism evidence="3 4">
    <name type="scientific">Pseudoduganella buxea</name>
    <dbReference type="NCBI Taxonomy" id="1949069"/>
    <lineage>
        <taxon>Bacteria</taxon>
        <taxon>Pseudomonadati</taxon>
        <taxon>Pseudomonadota</taxon>
        <taxon>Betaproteobacteria</taxon>
        <taxon>Burkholderiales</taxon>
        <taxon>Oxalobacteraceae</taxon>
        <taxon>Telluria group</taxon>
        <taxon>Pseudoduganella</taxon>
    </lineage>
</organism>
<dbReference type="EMBL" id="WNKZ01000064">
    <property type="protein sequence ID" value="MTV54894.1"/>
    <property type="molecule type" value="Genomic_DNA"/>
</dbReference>
<comment type="caution">
    <text evidence="3">The sequence shown here is derived from an EMBL/GenBank/DDBJ whole genome shotgun (WGS) entry which is preliminary data.</text>
</comment>
<reference evidence="5" key="2">
    <citation type="journal article" date="2019" name="Int. J. Syst. Evol. Microbiol.">
        <title>The Global Catalogue of Microorganisms (GCM) 10K type strain sequencing project: providing services to taxonomists for standard genome sequencing and annotation.</title>
        <authorList>
            <consortium name="The Broad Institute Genomics Platform"/>
            <consortium name="The Broad Institute Genome Sequencing Center for Infectious Disease"/>
            <person name="Wu L."/>
            <person name="Ma J."/>
        </authorList>
    </citation>
    <scope>NUCLEOTIDE SEQUENCE [LARGE SCALE GENOMIC DNA]</scope>
    <source>
        <strain evidence="5">CGMCC 1.15931</strain>
    </source>
</reference>
<reference evidence="3 4" key="3">
    <citation type="submission" date="2019-11" db="EMBL/GenBank/DDBJ databases">
        <title>Type strains purchased from KCTC, JCM and DSMZ.</title>
        <authorList>
            <person name="Lu H."/>
        </authorList>
    </citation>
    <scope>NUCLEOTIDE SEQUENCE [LARGE SCALE GENOMIC DNA]</scope>
    <source>
        <strain evidence="3 4">KCTC 52429</strain>
    </source>
</reference>
<feature type="domain" description="DUF3616" evidence="1">
    <location>
        <begin position="53"/>
        <end position="123"/>
    </location>
</feature>
<feature type="domain" description="DUF3616" evidence="1">
    <location>
        <begin position="189"/>
        <end position="296"/>
    </location>
</feature>
<dbReference type="EMBL" id="BMKG01000008">
    <property type="protein sequence ID" value="GGB99969.1"/>
    <property type="molecule type" value="Genomic_DNA"/>
</dbReference>
<name>A0A6I3T0Q9_9BURK</name>
<dbReference type="Proteomes" id="UP000430634">
    <property type="component" value="Unassembled WGS sequence"/>
</dbReference>
<reference evidence="2" key="4">
    <citation type="submission" date="2024-05" db="EMBL/GenBank/DDBJ databases">
        <authorList>
            <person name="Sun Q."/>
            <person name="Zhou Y."/>
        </authorList>
    </citation>
    <scope>NUCLEOTIDE SEQUENCE</scope>
    <source>
        <strain evidence="2">CGMCC 1.15931</strain>
    </source>
</reference>
<protein>
    <submittedName>
        <fullName evidence="3">DUF3616 domain-containing protein</fullName>
    </submittedName>
</protein>
<keyword evidence="5" id="KW-1185">Reference proteome</keyword>
<proteinExistence type="predicted"/>
<dbReference type="Proteomes" id="UP000622638">
    <property type="component" value="Unassembled WGS sequence"/>
</dbReference>
<evidence type="ECO:0000313" key="3">
    <source>
        <dbReference type="EMBL" id="MTV54894.1"/>
    </source>
</evidence>
<dbReference type="RefSeq" id="WP_155472176.1">
    <property type="nucleotide sequence ID" value="NZ_BMKG01000008.1"/>
</dbReference>
<dbReference type="OrthoDB" id="5560405at2"/>
<dbReference type="Pfam" id="PF12275">
    <property type="entry name" value="DUF3616"/>
    <property type="match status" value="2"/>
</dbReference>
<evidence type="ECO:0000313" key="4">
    <source>
        <dbReference type="Proteomes" id="UP000430634"/>
    </source>
</evidence>